<sequence length="54" mass="6460">MKLLFRVVERWNYRASLKNGKLCLIFCADFLYHQLVLCLVLLRFIHQLVCVCLC</sequence>
<gene>
    <name evidence="2" type="ORF">HannXRQ_Chr04g0103571</name>
    <name evidence="1" type="ORF">HanXRQr2_Chr04g0161051</name>
</gene>
<proteinExistence type="predicted"/>
<name>A0A251UYE3_HELAN</name>
<evidence type="ECO:0000313" key="1">
    <source>
        <dbReference type="EMBL" id="KAF5809751.1"/>
    </source>
</evidence>
<organism evidence="2 3">
    <name type="scientific">Helianthus annuus</name>
    <name type="common">Common sunflower</name>
    <dbReference type="NCBI Taxonomy" id="4232"/>
    <lineage>
        <taxon>Eukaryota</taxon>
        <taxon>Viridiplantae</taxon>
        <taxon>Streptophyta</taxon>
        <taxon>Embryophyta</taxon>
        <taxon>Tracheophyta</taxon>
        <taxon>Spermatophyta</taxon>
        <taxon>Magnoliopsida</taxon>
        <taxon>eudicotyledons</taxon>
        <taxon>Gunneridae</taxon>
        <taxon>Pentapetalae</taxon>
        <taxon>asterids</taxon>
        <taxon>campanulids</taxon>
        <taxon>Asterales</taxon>
        <taxon>Asteraceae</taxon>
        <taxon>Asteroideae</taxon>
        <taxon>Heliantheae alliance</taxon>
        <taxon>Heliantheae</taxon>
        <taxon>Helianthus</taxon>
    </lineage>
</organism>
<dbReference type="AlphaFoldDB" id="A0A251UYE3"/>
<reference evidence="1" key="3">
    <citation type="submission" date="2020-06" db="EMBL/GenBank/DDBJ databases">
        <title>Helianthus annuus Genome sequencing and assembly Release 2.</title>
        <authorList>
            <person name="Gouzy J."/>
            <person name="Langlade N."/>
            <person name="Munos S."/>
        </authorList>
    </citation>
    <scope>NUCLEOTIDE SEQUENCE</scope>
    <source>
        <tissue evidence="1">Leaves</tissue>
    </source>
</reference>
<keyword evidence="3" id="KW-1185">Reference proteome</keyword>
<accession>A0A251UYE3</accession>
<reference evidence="1 3" key="1">
    <citation type="journal article" date="2017" name="Nature">
        <title>The sunflower genome provides insights into oil metabolism, flowering and Asterid evolution.</title>
        <authorList>
            <person name="Badouin H."/>
            <person name="Gouzy J."/>
            <person name="Grassa C.J."/>
            <person name="Murat F."/>
            <person name="Staton S.E."/>
            <person name="Cottret L."/>
            <person name="Lelandais-Briere C."/>
            <person name="Owens G.L."/>
            <person name="Carrere S."/>
            <person name="Mayjonade B."/>
            <person name="Legrand L."/>
            <person name="Gill N."/>
            <person name="Kane N.C."/>
            <person name="Bowers J.E."/>
            <person name="Hubner S."/>
            <person name="Bellec A."/>
            <person name="Berard A."/>
            <person name="Berges H."/>
            <person name="Blanchet N."/>
            <person name="Boniface M.C."/>
            <person name="Brunel D."/>
            <person name="Catrice O."/>
            <person name="Chaidir N."/>
            <person name="Claudel C."/>
            <person name="Donnadieu C."/>
            <person name="Faraut T."/>
            <person name="Fievet G."/>
            <person name="Helmstetter N."/>
            <person name="King M."/>
            <person name="Knapp S.J."/>
            <person name="Lai Z."/>
            <person name="Le Paslier M.C."/>
            <person name="Lippi Y."/>
            <person name="Lorenzon L."/>
            <person name="Mandel J.R."/>
            <person name="Marage G."/>
            <person name="Marchand G."/>
            <person name="Marquand E."/>
            <person name="Bret-Mestries E."/>
            <person name="Morien E."/>
            <person name="Nambeesan S."/>
            <person name="Nguyen T."/>
            <person name="Pegot-Espagnet P."/>
            <person name="Pouilly N."/>
            <person name="Raftis F."/>
            <person name="Sallet E."/>
            <person name="Schiex T."/>
            <person name="Thomas J."/>
            <person name="Vandecasteele C."/>
            <person name="Vares D."/>
            <person name="Vear F."/>
            <person name="Vautrin S."/>
            <person name="Crespi M."/>
            <person name="Mangin B."/>
            <person name="Burke J.M."/>
            <person name="Salse J."/>
            <person name="Munos S."/>
            <person name="Vincourt P."/>
            <person name="Rieseberg L.H."/>
            <person name="Langlade N.B."/>
        </authorList>
    </citation>
    <scope>NUCLEOTIDE SEQUENCE [LARGE SCALE GENOMIC DNA]</scope>
    <source>
        <strain evidence="3">cv. SF193</strain>
        <tissue evidence="1">Leaves</tissue>
    </source>
</reference>
<protein>
    <submittedName>
        <fullName evidence="2">Uncharacterized protein</fullName>
    </submittedName>
</protein>
<dbReference type="EMBL" id="MNCJ02000319">
    <property type="protein sequence ID" value="KAF5809751.1"/>
    <property type="molecule type" value="Genomic_DNA"/>
</dbReference>
<dbReference type="Proteomes" id="UP000215914">
    <property type="component" value="Chromosome 4"/>
</dbReference>
<evidence type="ECO:0000313" key="3">
    <source>
        <dbReference type="Proteomes" id="UP000215914"/>
    </source>
</evidence>
<dbReference type="Gramene" id="mRNA:HanXRQr2_Chr04g0161051">
    <property type="protein sequence ID" value="mRNA:HanXRQr2_Chr04g0161051"/>
    <property type="gene ID" value="HanXRQr2_Chr04g0161051"/>
</dbReference>
<dbReference type="EMBL" id="CM007893">
    <property type="protein sequence ID" value="OTG27762.1"/>
    <property type="molecule type" value="Genomic_DNA"/>
</dbReference>
<evidence type="ECO:0000313" key="2">
    <source>
        <dbReference type="EMBL" id="OTG27762.1"/>
    </source>
</evidence>
<dbReference type="InParanoid" id="A0A251UYE3"/>
<reference evidence="2" key="2">
    <citation type="submission" date="2017-02" db="EMBL/GenBank/DDBJ databases">
        <title>Sunflower complete genome.</title>
        <authorList>
            <person name="Langlade N."/>
            <person name="Munos S."/>
        </authorList>
    </citation>
    <scope>NUCLEOTIDE SEQUENCE [LARGE SCALE GENOMIC DNA]</scope>
    <source>
        <tissue evidence="2">Leaves</tissue>
    </source>
</reference>